<gene>
    <name evidence="1" type="ORF">PAT3040_00546</name>
</gene>
<dbReference type="Proteomes" id="UP000245202">
    <property type="component" value="Unassembled WGS sequence"/>
</dbReference>
<evidence type="ECO:0000313" key="2">
    <source>
        <dbReference type="Proteomes" id="UP000245202"/>
    </source>
</evidence>
<reference evidence="1 2" key="1">
    <citation type="submission" date="2017-08" db="EMBL/GenBank/DDBJ databases">
        <title>Substantial Increase in Enzyme Production by Combined Drug-Resistance Mutations in Paenibacillus agaridevorans.</title>
        <authorList>
            <person name="Tanaka Y."/>
            <person name="Funane K."/>
            <person name="Hosaka T."/>
            <person name="Shiwa Y."/>
            <person name="Fujita N."/>
            <person name="Miyazaki T."/>
            <person name="Yoshikawa H."/>
            <person name="Murakami K."/>
            <person name="Kasahara K."/>
            <person name="Inaoka T."/>
            <person name="Hiraga Y."/>
            <person name="Ochi K."/>
        </authorList>
    </citation>
    <scope>NUCLEOTIDE SEQUENCE [LARGE SCALE GENOMIC DNA]</scope>
    <source>
        <strain evidence="1 2">T-3040</strain>
    </source>
</reference>
<name>A0A2R5EQM2_9BACL</name>
<proteinExistence type="predicted"/>
<organism evidence="1 2">
    <name type="scientific">Paenibacillus agaridevorans</name>
    <dbReference type="NCBI Taxonomy" id="171404"/>
    <lineage>
        <taxon>Bacteria</taxon>
        <taxon>Bacillati</taxon>
        <taxon>Bacillota</taxon>
        <taxon>Bacilli</taxon>
        <taxon>Bacillales</taxon>
        <taxon>Paenibacillaceae</taxon>
        <taxon>Paenibacillus</taxon>
    </lineage>
</organism>
<protein>
    <submittedName>
        <fullName evidence="1">Putative DDE transposase</fullName>
    </submittedName>
</protein>
<accession>A0A2R5EQM2</accession>
<evidence type="ECO:0000313" key="1">
    <source>
        <dbReference type="EMBL" id="GBG06053.1"/>
    </source>
</evidence>
<sequence length="187" mass="21442">MIISREVGKQQSPRYKIKLITESKTAREPLTEKQAMEFAAQQCDGGLRSFAINPRHQFSRYKTVFEDERNVNRTKLIILHSSPAMFEQRQQLCSLAPSESLSEVAMSAREWMSRTFNGISAKYAQLYFDEFCFRLSHADCVEEIVFEKLVSLSFGINMCRMRKSATDLLSNFPSIGNKSMQMAQQSA</sequence>
<dbReference type="AlphaFoldDB" id="A0A2R5EQM2"/>
<comment type="caution">
    <text evidence="1">The sequence shown here is derived from an EMBL/GenBank/DDBJ whole genome shotgun (WGS) entry which is preliminary data.</text>
</comment>
<dbReference type="EMBL" id="BDQX01000036">
    <property type="protein sequence ID" value="GBG06053.1"/>
    <property type="molecule type" value="Genomic_DNA"/>
</dbReference>
<keyword evidence="2" id="KW-1185">Reference proteome</keyword>